<dbReference type="Proteomes" id="UP001500540">
    <property type="component" value="Unassembled WGS sequence"/>
</dbReference>
<gene>
    <name evidence="2" type="ORF">GCM10022240_20320</name>
</gene>
<organism evidence="2 3">
    <name type="scientific">Microbacterium kribbense</name>
    <dbReference type="NCBI Taxonomy" id="433645"/>
    <lineage>
        <taxon>Bacteria</taxon>
        <taxon>Bacillati</taxon>
        <taxon>Actinomycetota</taxon>
        <taxon>Actinomycetes</taxon>
        <taxon>Micrococcales</taxon>
        <taxon>Microbacteriaceae</taxon>
        <taxon>Microbacterium</taxon>
    </lineage>
</organism>
<comment type="caution">
    <text evidence="2">The sequence shown here is derived from an EMBL/GenBank/DDBJ whole genome shotgun (WGS) entry which is preliminary data.</text>
</comment>
<feature type="compositionally biased region" description="Basic residues" evidence="1">
    <location>
        <begin position="194"/>
        <end position="203"/>
    </location>
</feature>
<reference evidence="3" key="1">
    <citation type="journal article" date="2019" name="Int. J. Syst. Evol. Microbiol.">
        <title>The Global Catalogue of Microorganisms (GCM) 10K type strain sequencing project: providing services to taxonomists for standard genome sequencing and annotation.</title>
        <authorList>
            <consortium name="The Broad Institute Genomics Platform"/>
            <consortium name="The Broad Institute Genome Sequencing Center for Infectious Disease"/>
            <person name="Wu L."/>
            <person name="Ma J."/>
        </authorList>
    </citation>
    <scope>NUCLEOTIDE SEQUENCE [LARGE SCALE GENOMIC DNA]</scope>
    <source>
        <strain evidence="3">JCM 16950</strain>
    </source>
</reference>
<evidence type="ECO:0000313" key="2">
    <source>
        <dbReference type="EMBL" id="GAA3767837.1"/>
    </source>
</evidence>
<name>A0ABP7GLK9_9MICO</name>
<accession>A0ABP7GLK9</accession>
<dbReference type="RefSeq" id="WP_344783194.1">
    <property type="nucleotide sequence ID" value="NZ_BAABAF010000007.1"/>
</dbReference>
<protein>
    <recommendedName>
        <fullName evidence="4">AbiEi antitoxin C-terminal domain-containing protein</fullName>
    </recommendedName>
</protein>
<feature type="region of interest" description="Disordered" evidence="1">
    <location>
        <begin position="180"/>
        <end position="203"/>
    </location>
</feature>
<dbReference type="EMBL" id="BAABAF010000007">
    <property type="protein sequence ID" value="GAA3767837.1"/>
    <property type="molecule type" value="Genomic_DNA"/>
</dbReference>
<evidence type="ECO:0008006" key="4">
    <source>
        <dbReference type="Google" id="ProtNLM"/>
    </source>
</evidence>
<proteinExistence type="predicted"/>
<keyword evidence="3" id="KW-1185">Reference proteome</keyword>
<sequence length="203" mass="22533">MPTRTADDLVIIRRSDRPLELINERGLRRAVQTGEWTRVASGAYAKTHQWRQLKPIARHAVRVDEVLRRLRHPVLLSHQAAAAVHGIDVLGAWPRRVDITIAYATGGRSGGAIRRHATGLDDVERIAYGEHEITTPAQTVLDLARSLPFTPAVSAVDQAIWRNRPGGALTALDEIRTLLGTGGGRRGEPGVRRGSQRRRHRDR</sequence>
<evidence type="ECO:0000313" key="3">
    <source>
        <dbReference type="Proteomes" id="UP001500540"/>
    </source>
</evidence>
<evidence type="ECO:0000256" key="1">
    <source>
        <dbReference type="SAM" id="MobiDB-lite"/>
    </source>
</evidence>